<name>U2P9I6_9BACT</name>
<gene>
    <name evidence="1" type="ORF">HMPREF9135_0631</name>
</gene>
<sequence length="102" mass="11210">MAGFMGFGAQCKMVVGRNTNNRLAVCFIYMVGFMGLDAQCKMVVGHNANNRMAVGLFLGQRCERSELPCPGFGSGNLGRRPWSFYPKINQWNMVVAHCVATA</sequence>
<dbReference type="PATRIC" id="fig|1115809.3.peg.455"/>
<evidence type="ECO:0000313" key="2">
    <source>
        <dbReference type="Proteomes" id="UP000016648"/>
    </source>
</evidence>
<dbReference type="AlphaFoldDB" id="U2P9I6"/>
<comment type="caution">
    <text evidence="1">The sequence shown here is derived from an EMBL/GenBank/DDBJ whole genome shotgun (WGS) entry which is preliminary data.</text>
</comment>
<organism evidence="1 2">
    <name type="scientific">Segatella baroniae F0067</name>
    <dbReference type="NCBI Taxonomy" id="1115809"/>
    <lineage>
        <taxon>Bacteria</taxon>
        <taxon>Pseudomonadati</taxon>
        <taxon>Bacteroidota</taxon>
        <taxon>Bacteroidia</taxon>
        <taxon>Bacteroidales</taxon>
        <taxon>Prevotellaceae</taxon>
        <taxon>Segatella</taxon>
    </lineage>
</organism>
<proteinExistence type="predicted"/>
<protein>
    <submittedName>
        <fullName evidence="1">Uncharacterized protein</fullName>
    </submittedName>
</protein>
<keyword evidence="2" id="KW-1185">Reference proteome</keyword>
<reference evidence="1 2" key="1">
    <citation type="submission" date="2013-08" db="EMBL/GenBank/DDBJ databases">
        <authorList>
            <person name="Durkin A.S."/>
            <person name="Haft D.R."/>
            <person name="McCorrison J."/>
            <person name="Torralba M."/>
            <person name="Gillis M."/>
            <person name="Haft D.H."/>
            <person name="Methe B."/>
            <person name="Sutton G."/>
            <person name="Nelson K.E."/>
        </authorList>
    </citation>
    <scope>NUCLEOTIDE SEQUENCE [LARGE SCALE GENOMIC DNA]</scope>
    <source>
        <strain evidence="1 2">F0067</strain>
    </source>
</reference>
<accession>U2P9I6</accession>
<dbReference type="EMBL" id="AWEY01000007">
    <property type="protein sequence ID" value="ERK40364.1"/>
    <property type="molecule type" value="Genomic_DNA"/>
</dbReference>
<dbReference type="Proteomes" id="UP000016648">
    <property type="component" value="Unassembled WGS sequence"/>
</dbReference>
<evidence type="ECO:0000313" key="1">
    <source>
        <dbReference type="EMBL" id="ERK40364.1"/>
    </source>
</evidence>